<keyword evidence="2" id="KW-1185">Reference proteome</keyword>
<dbReference type="Proteomes" id="UP000553980">
    <property type="component" value="Unassembled WGS sequence"/>
</dbReference>
<comment type="caution">
    <text evidence="1">The sequence shown here is derived from an EMBL/GenBank/DDBJ whole genome shotgun (WGS) entry which is preliminary data.</text>
</comment>
<protein>
    <submittedName>
        <fullName evidence="1">Uncharacterized protein</fullName>
    </submittedName>
</protein>
<dbReference type="AlphaFoldDB" id="A0AB34YNT2"/>
<name>A0AB34YNT2_9HYPH</name>
<reference evidence="1 2" key="1">
    <citation type="submission" date="2020-08" db="EMBL/GenBank/DDBJ databases">
        <title>Genomic Encyclopedia of Type Strains, Phase IV (KMG-IV): sequencing the most valuable type-strain genomes for metagenomic binning, comparative biology and taxonomic classification.</title>
        <authorList>
            <person name="Goeker M."/>
        </authorList>
    </citation>
    <scope>NUCLEOTIDE SEQUENCE [LARGE SCALE GENOMIC DNA]</scope>
    <source>
        <strain evidence="1 2">DSM 23868</strain>
    </source>
</reference>
<dbReference type="EMBL" id="JACIEX010000002">
    <property type="protein sequence ID" value="MBB4092716.1"/>
    <property type="molecule type" value="Genomic_DNA"/>
</dbReference>
<evidence type="ECO:0000313" key="2">
    <source>
        <dbReference type="Proteomes" id="UP000553980"/>
    </source>
</evidence>
<accession>A0AB34YNT2</accession>
<organism evidence="1 2">
    <name type="scientific">Brucella pecoris</name>
    <dbReference type="NCBI Taxonomy" id="867683"/>
    <lineage>
        <taxon>Bacteria</taxon>
        <taxon>Pseudomonadati</taxon>
        <taxon>Pseudomonadota</taxon>
        <taxon>Alphaproteobacteria</taxon>
        <taxon>Hyphomicrobiales</taxon>
        <taxon>Brucellaceae</taxon>
        <taxon>Brucella/Ochrobactrum group</taxon>
        <taxon>Brucella</taxon>
    </lineage>
</organism>
<evidence type="ECO:0000313" key="1">
    <source>
        <dbReference type="EMBL" id="MBB4092716.1"/>
    </source>
</evidence>
<gene>
    <name evidence="1" type="ORF">GGQ79_001201</name>
</gene>
<proteinExistence type="predicted"/>
<sequence>MGFIPVSITLTIKKTRTGWQCYVRVRLFI</sequence>